<accession>A0ABP8JVJ4</accession>
<feature type="transmembrane region" description="Helical" evidence="6">
    <location>
        <begin position="329"/>
        <end position="350"/>
    </location>
</feature>
<dbReference type="Pfam" id="PF13515">
    <property type="entry name" value="FUSC_2"/>
    <property type="match status" value="1"/>
</dbReference>
<feature type="compositionally biased region" description="Basic and acidic residues" evidence="5">
    <location>
        <begin position="14"/>
        <end position="32"/>
    </location>
</feature>
<gene>
    <name evidence="8" type="ORF">GCM10023147_31300</name>
</gene>
<evidence type="ECO:0000256" key="3">
    <source>
        <dbReference type="ARBA" id="ARBA00022989"/>
    </source>
</evidence>
<dbReference type="EMBL" id="BAABFR010000050">
    <property type="protein sequence ID" value="GAA4396669.1"/>
    <property type="molecule type" value="Genomic_DNA"/>
</dbReference>
<keyword evidence="4 6" id="KW-0472">Membrane</keyword>
<feature type="transmembrane region" description="Helical" evidence="6">
    <location>
        <begin position="203"/>
        <end position="223"/>
    </location>
</feature>
<evidence type="ECO:0000313" key="8">
    <source>
        <dbReference type="EMBL" id="GAA4396669.1"/>
    </source>
</evidence>
<comment type="subcellular location">
    <subcellularLocation>
        <location evidence="1">Membrane</location>
        <topology evidence="1">Multi-pass membrane protein</topology>
    </subcellularLocation>
</comment>
<feature type="domain" description="Integral membrane bound transporter" evidence="7">
    <location>
        <begin position="215"/>
        <end position="346"/>
    </location>
</feature>
<feature type="transmembrane region" description="Helical" evidence="6">
    <location>
        <begin position="38"/>
        <end position="55"/>
    </location>
</feature>
<feature type="transmembrane region" description="Helical" evidence="6">
    <location>
        <begin position="61"/>
        <end position="76"/>
    </location>
</feature>
<evidence type="ECO:0000256" key="2">
    <source>
        <dbReference type="ARBA" id="ARBA00022692"/>
    </source>
</evidence>
<proteinExistence type="predicted"/>
<keyword evidence="9" id="KW-1185">Reference proteome</keyword>
<protein>
    <submittedName>
        <fullName evidence="8">FUSC family protein</fullName>
    </submittedName>
</protein>
<evidence type="ECO:0000313" key="9">
    <source>
        <dbReference type="Proteomes" id="UP001500635"/>
    </source>
</evidence>
<feature type="transmembrane region" description="Helical" evidence="6">
    <location>
        <begin position="162"/>
        <end position="182"/>
    </location>
</feature>
<dbReference type="Proteomes" id="UP001500635">
    <property type="component" value="Unassembled WGS sequence"/>
</dbReference>
<comment type="caution">
    <text evidence="8">The sequence shown here is derived from an EMBL/GenBank/DDBJ whole genome shotgun (WGS) entry which is preliminary data.</text>
</comment>
<evidence type="ECO:0000256" key="1">
    <source>
        <dbReference type="ARBA" id="ARBA00004141"/>
    </source>
</evidence>
<evidence type="ECO:0000259" key="7">
    <source>
        <dbReference type="Pfam" id="PF13515"/>
    </source>
</evidence>
<organism evidence="8 9">
    <name type="scientific">Tsukamurella soli</name>
    <dbReference type="NCBI Taxonomy" id="644556"/>
    <lineage>
        <taxon>Bacteria</taxon>
        <taxon>Bacillati</taxon>
        <taxon>Actinomycetota</taxon>
        <taxon>Actinomycetes</taxon>
        <taxon>Mycobacteriales</taxon>
        <taxon>Tsukamurellaceae</taxon>
        <taxon>Tsukamurella</taxon>
    </lineage>
</organism>
<name>A0ABP8JVJ4_9ACTN</name>
<evidence type="ECO:0000256" key="5">
    <source>
        <dbReference type="SAM" id="MobiDB-lite"/>
    </source>
</evidence>
<feature type="transmembrane region" description="Helical" evidence="6">
    <location>
        <begin position="136"/>
        <end position="156"/>
    </location>
</feature>
<feature type="transmembrane region" description="Helical" evidence="6">
    <location>
        <begin position="267"/>
        <end position="292"/>
    </location>
</feature>
<keyword evidence="3 6" id="KW-1133">Transmembrane helix</keyword>
<sequence>MVQPGELPEPESNGDEHVDASALRPRPELRPDRDDHRHALRVAVGLLLPAAVLLAVGRPELMVYAVFGAFTGMYGRTDTGVPRLWHQLEAAVLLTVGVGLGVALSALAAPGWALVAVELTFATAASLIADRLRLRPVGPFFFLFALGATATVPRALVAPGVAIGICAGSAALAVLVGMIGTRGDGSRAPHEPRRLPPGARVHAVRYALAVGLGGGVGLLFGFAHANWAMASAAVPLAAITVGRPSEGQVRMVLTRAAHRTVGTLTGLMVAAALLAIGFGPSALAALMVLLLFPTELFMTRHYAVAIGFFTPLIMLMTELTAPSAPLQMLTYRGLDTVIGVVAGVAVAVLVRSRRP</sequence>
<evidence type="ECO:0000256" key="6">
    <source>
        <dbReference type="SAM" id="Phobius"/>
    </source>
</evidence>
<dbReference type="InterPro" id="IPR049453">
    <property type="entry name" value="Memb_transporter_dom"/>
</dbReference>
<reference evidence="9" key="1">
    <citation type="journal article" date="2019" name="Int. J. Syst. Evol. Microbiol.">
        <title>The Global Catalogue of Microorganisms (GCM) 10K type strain sequencing project: providing services to taxonomists for standard genome sequencing and annotation.</title>
        <authorList>
            <consortium name="The Broad Institute Genomics Platform"/>
            <consortium name="The Broad Institute Genome Sequencing Center for Infectious Disease"/>
            <person name="Wu L."/>
            <person name="Ma J."/>
        </authorList>
    </citation>
    <scope>NUCLEOTIDE SEQUENCE [LARGE SCALE GENOMIC DNA]</scope>
    <source>
        <strain evidence="9">JCM 17688</strain>
    </source>
</reference>
<feature type="transmembrane region" description="Helical" evidence="6">
    <location>
        <begin position="88"/>
        <end position="106"/>
    </location>
</feature>
<feature type="transmembrane region" description="Helical" evidence="6">
    <location>
        <begin position="299"/>
        <end position="317"/>
    </location>
</feature>
<feature type="region of interest" description="Disordered" evidence="5">
    <location>
        <begin position="1"/>
        <end position="32"/>
    </location>
</feature>
<evidence type="ECO:0000256" key="4">
    <source>
        <dbReference type="ARBA" id="ARBA00023136"/>
    </source>
</evidence>
<keyword evidence="2 6" id="KW-0812">Transmembrane</keyword>